<gene>
    <name evidence="6" type="ORF">RIMI_LOCUS2739043</name>
</gene>
<feature type="compositionally biased region" description="Low complexity" evidence="5">
    <location>
        <begin position="414"/>
        <end position="426"/>
    </location>
</feature>
<comment type="similarity">
    <text evidence="2">Belongs to the RRP1 family.</text>
</comment>
<dbReference type="EMBL" id="CAUEEQ010003924">
    <property type="protein sequence ID" value="CAJ0926302.1"/>
    <property type="molecule type" value="Genomic_DNA"/>
</dbReference>
<proteinExistence type="inferred from homology"/>
<protein>
    <submittedName>
        <fullName evidence="6">Uncharacterized protein</fullName>
    </submittedName>
</protein>
<accession>A0ABN9KXZ9</accession>
<keyword evidence="4" id="KW-0539">Nucleus</keyword>
<dbReference type="InterPro" id="IPR010301">
    <property type="entry name" value="RRP1"/>
</dbReference>
<evidence type="ECO:0000256" key="1">
    <source>
        <dbReference type="ARBA" id="ARBA00004123"/>
    </source>
</evidence>
<name>A0ABN9KXZ9_9NEOB</name>
<dbReference type="PANTHER" id="PTHR13026">
    <property type="entry name" value="NNP-1 PROTEIN NOVEL NUCLEAR PROTEIN 1 NOP52"/>
    <property type="match status" value="1"/>
</dbReference>
<evidence type="ECO:0000256" key="4">
    <source>
        <dbReference type="ARBA" id="ARBA00023242"/>
    </source>
</evidence>
<evidence type="ECO:0000256" key="3">
    <source>
        <dbReference type="ARBA" id="ARBA00022552"/>
    </source>
</evidence>
<keyword evidence="7" id="KW-1185">Reference proteome</keyword>
<evidence type="ECO:0000256" key="5">
    <source>
        <dbReference type="SAM" id="MobiDB-lite"/>
    </source>
</evidence>
<organism evidence="6 7">
    <name type="scientific">Ranitomeya imitator</name>
    <name type="common">mimic poison frog</name>
    <dbReference type="NCBI Taxonomy" id="111125"/>
    <lineage>
        <taxon>Eukaryota</taxon>
        <taxon>Metazoa</taxon>
        <taxon>Chordata</taxon>
        <taxon>Craniata</taxon>
        <taxon>Vertebrata</taxon>
        <taxon>Euteleostomi</taxon>
        <taxon>Amphibia</taxon>
        <taxon>Batrachia</taxon>
        <taxon>Anura</taxon>
        <taxon>Neobatrachia</taxon>
        <taxon>Hyloidea</taxon>
        <taxon>Dendrobatidae</taxon>
        <taxon>Dendrobatinae</taxon>
        <taxon>Ranitomeya</taxon>
    </lineage>
</organism>
<feature type="region of interest" description="Disordered" evidence="5">
    <location>
        <begin position="389"/>
        <end position="432"/>
    </location>
</feature>
<dbReference type="Proteomes" id="UP001176940">
    <property type="component" value="Unassembled WGS sequence"/>
</dbReference>
<dbReference type="PANTHER" id="PTHR13026:SF0">
    <property type="entry name" value="RIBOSOMAL RNA PROCESSING 1B"/>
    <property type="match status" value="1"/>
</dbReference>
<evidence type="ECO:0000313" key="6">
    <source>
        <dbReference type="EMBL" id="CAJ0926302.1"/>
    </source>
</evidence>
<feature type="compositionally biased region" description="Basic and acidic residues" evidence="5">
    <location>
        <begin position="202"/>
        <end position="212"/>
    </location>
</feature>
<keyword evidence="3" id="KW-0698">rRNA processing</keyword>
<sequence length="432" mass="47893">MGCRAARWWGYGMRSGSGDGGHGMMRDMGCAALWRVVFGTWGMFGDNVSSFSFQLSPFRSASVRGAAEERRLGGEAILEQSPFAIEDLMKEVGHTAGYNGDGGSESEDHHSEDYDDIGPVLQFDYQALADQLFNLASRKNVPARNRKSLYRLVKRFKDLADGIFPQEGAPEDVSSEDDEELSSWKLRKRQKKMALSPQAVHNELEKGKRAAETSENPPELPAVKKRKKKKGGADEPEINGGTLQHPKEAEVAVLQSSPEPSENSGAITRLRRRRRRGCLLRLGLRILPLRGAIIMKRRRLIRQRRKMISSKATNVVSSSECLVPAQPSPAQSTPQDFITFQKTKAPNALYVKGSKSKGQPISKVKCKSKKVTFSLNRNMTTEFKRTDRSLLVSPAGSSRVPFNPSQRPQHGVLKTPTPTRSPAPRAKAADFF</sequence>
<comment type="subcellular location">
    <subcellularLocation>
        <location evidence="1">Nucleus</location>
    </subcellularLocation>
</comment>
<feature type="region of interest" description="Disordered" evidence="5">
    <location>
        <begin position="188"/>
        <end position="269"/>
    </location>
</feature>
<evidence type="ECO:0000256" key="2">
    <source>
        <dbReference type="ARBA" id="ARBA00006374"/>
    </source>
</evidence>
<reference evidence="6" key="1">
    <citation type="submission" date="2023-07" db="EMBL/GenBank/DDBJ databases">
        <authorList>
            <person name="Stuckert A."/>
        </authorList>
    </citation>
    <scope>NUCLEOTIDE SEQUENCE</scope>
</reference>
<comment type="caution">
    <text evidence="6">The sequence shown here is derived from an EMBL/GenBank/DDBJ whole genome shotgun (WGS) entry which is preliminary data.</text>
</comment>
<evidence type="ECO:0000313" key="7">
    <source>
        <dbReference type="Proteomes" id="UP001176940"/>
    </source>
</evidence>
<feature type="compositionally biased region" description="Polar residues" evidence="5">
    <location>
        <begin position="254"/>
        <end position="266"/>
    </location>
</feature>